<dbReference type="Pfam" id="PF00196">
    <property type="entry name" value="GerE"/>
    <property type="match status" value="1"/>
</dbReference>
<proteinExistence type="predicted"/>
<protein>
    <submittedName>
        <fullName evidence="5">LuxR family transcriptional regulator</fullName>
    </submittedName>
</protein>
<dbReference type="PROSITE" id="PS50043">
    <property type="entry name" value="HTH_LUXR_2"/>
    <property type="match status" value="1"/>
</dbReference>
<sequence length="248" mass="27204">MMIGLGQVQDFCAVAGAIKDATALSDLMAEITKAMGFRHYALVHHVDLKPAVRSVHIVDYPQDWVERFQARRLYASDPIHRASHRTNVGFAWSAVQSIISLTAADRSILAEAYEAGLGDGFTVPAHIPGELNGSCSFAMAAGEMLDHRQLPFVQLVGSFAFEAARKISRIHAPQSECPSLTERQAECVALVARGKTDWEISQILGIGQETVIQHVKDARDRYGVTKRTLLAIRALFEGQISFADVFGR</sequence>
<dbReference type="PANTHER" id="PTHR44688">
    <property type="entry name" value="DNA-BINDING TRANSCRIPTIONAL ACTIVATOR DEVR_DOSR"/>
    <property type="match status" value="1"/>
</dbReference>
<dbReference type="InterPro" id="IPR016032">
    <property type="entry name" value="Sig_transdc_resp-reg_C-effctor"/>
</dbReference>
<gene>
    <name evidence="5" type="ORF">ATN00_20820</name>
</gene>
<dbReference type="Gene3D" id="1.10.10.10">
    <property type="entry name" value="Winged helix-like DNA-binding domain superfamily/Winged helix DNA-binding domain"/>
    <property type="match status" value="1"/>
</dbReference>
<keyword evidence="2" id="KW-0238">DNA-binding</keyword>
<keyword evidence="3" id="KW-0804">Transcription</keyword>
<keyword evidence="6" id="KW-1185">Reference proteome</keyword>
<dbReference type="GO" id="GO:0006355">
    <property type="term" value="P:regulation of DNA-templated transcription"/>
    <property type="evidence" value="ECO:0007669"/>
    <property type="project" value="InterPro"/>
</dbReference>
<evidence type="ECO:0000256" key="3">
    <source>
        <dbReference type="ARBA" id="ARBA00023163"/>
    </source>
</evidence>
<evidence type="ECO:0000256" key="2">
    <source>
        <dbReference type="ARBA" id="ARBA00023125"/>
    </source>
</evidence>
<dbReference type="AlphaFoldDB" id="A0A0S3F5M8"/>
<dbReference type="SUPFAM" id="SSF75516">
    <property type="entry name" value="Pheromone-binding domain of LuxR-like quorum-sensing transcription factors"/>
    <property type="match status" value="1"/>
</dbReference>
<dbReference type="SUPFAM" id="SSF46894">
    <property type="entry name" value="C-terminal effector domain of the bipartite response regulators"/>
    <property type="match status" value="1"/>
</dbReference>
<dbReference type="EMBL" id="CP013265">
    <property type="protein sequence ID" value="ALR22937.1"/>
    <property type="molecule type" value="Genomic_DNA"/>
</dbReference>
<evidence type="ECO:0000259" key="4">
    <source>
        <dbReference type="PROSITE" id="PS50043"/>
    </source>
</evidence>
<evidence type="ECO:0000313" key="6">
    <source>
        <dbReference type="Proteomes" id="UP000056968"/>
    </source>
</evidence>
<reference evidence="5 6" key="1">
    <citation type="submission" date="2015-11" db="EMBL/GenBank/DDBJ databases">
        <title>A Two-component Flavoprotein Monooxygenase System MeaXY Responsible for para-Hydroxylation of 2-Methyl-6-ethylaniline and 2,6-Diethylaniline in Sphingobium baderi DE-13.</title>
        <authorList>
            <person name="Cheng M."/>
            <person name="Meng Q."/>
            <person name="Yang Y."/>
            <person name="Chu C."/>
            <person name="Yan X."/>
            <person name="He J."/>
            <person name="Li S."/>
        </authorList>
    </citation>
    <scope>NUCLEOTIDE SEQUENCE [LARGE SCALE GENOMIC DNA]</scope>
    <source>
        <strain evidence="5 6">DE-13</strain>
        <plasmid evidence="6">Plasmid pDE1</plasmid>
    </source>
</reference>
<dbReference type="OrthoDB" id="3170288at2"/>
<evidence type="ECO:0000313" key="5">
    <source>
        <dbReference type="EMBL" id="ALR22937.1"/>
    </source>
</evidence>
<dbReference type="SMART" id="SM00421">
    <property type="entry name" value="HTH_LUXR"/>
    <property type="match status" value="1"/>
</dbReference>
<keyword evidence="5" id="KW-0614">Plasmid</keyword>
<organism evidence="5 6">
    <name type="scientific">Sphingobium baderi</name>
    <dbReference type="NCBI Taxonomy" id="1332080"/>
    <lineage>
        <taxon>Bacteria</taxon>
        <taxon>Pseudomonadati</taxon>
        <taxon>Pseudomonadota</taxon>
        <taxon>Alphaproteobacteria</taxon>
        <taxon>Sphingomonadales</taxon>
        <taxon>Sphingomonadaceae</taxon>
        <taxon>Sphingobium</taxon>
    </lineage>
</organism>
<keyword evidence="1" id="KW-0805">Transcription regulation</keyword>
<dbReference type="GO" id="GO:0003677">
    <property type="term" value="F:DNA binding"/>
    <property type="evidence" value="ECO:0007669"/>
    <property type="project" value="UniProtKB-KW"/>
</dbReference>
<dbReference type="Proteomes" id="UP000056968">
    <property type="component" value="Plasmid pDE1"/>
</dbReference>
<dbReference type="KEGG" id="sbd:ATN00_20820"/>
<dbReference type="InterPro" id="IPR005143">
    <property type="entry name" value="TF_LuxR_autoind-bd_dom"/>
</dbReference>
<geneLocation type="plasmid" evidence="5 6">
    <name>pDE1</name>
</geneLocation>
<feature type="domain" description="HTH luxR-type" evidence="4">
    <location>
        <begin position="173"/>
        <end position="238"/>
    </location>
</feature>
<dbReference type="InterPro" id="IPR036693">
    <property type="entry name" value="TF_LuxR_autoind-bd_dom_sf"/>
</dbReference>
<name>A0A0S3F5M8_9SPHN</name>
<dbReference type="RefSeq" id="WP_007683385.1">
    <property type="nucleotide sequence ID" value="NZ_CP013265.1"/>
</dbReference>
<dbReference type="Gene3D" id="3.30.450.80">
    <property type="entry name" value="Transcription factor LuxR-like, autoinducer-binding domain"/>
    <property type="match status" value="1"/>
</dbReference>
<accession>A0A0S3F5M8</accession>
<evidence type="ECO:0000256" key="1">
    <source>
        <dbReference type="ARBA" id="ARBA00023015"/>
    </source>
</evidence>
<dbReference type="Pfam" id="PF03472">
    <property type="entry name" value="Autoind_bind"/>
    <property type="match status" value="1"/>
</dbReference>
<dbReference type="PANTHER" id="PTHR44688:SF16">
    <property type="entry name" value="DNA-BINDING TRANSCRIPTIONAL ACTIVATOR DEVR_DOSR"/>
    <property type="match status" value="1"/>
</dbReference>
<dbReference type="InterPro" id="IPR000792">
    <property type="entry name" value="Tscrpt_reg_LuxR_C"/>
</dbReference>
<dbReference type="InterPro" id="IPR036388">
    <property type="entry name" value="WH-like_DNA-bd_sf"/>
</dbReference>
<dbReference type="CDD" id="cd06170">
    <property type="entry name" value="LuxR_C_like"/>
    <property type="match status" value="1"/>
</dbReference>